<dbReference type="Pfam" id="PF03009">
    <property type="entry name" value="GDPD"/>
    <property type="match status" value="1"/>
</dbReference>
<feature type="signal peptide" evidence="1">
    <location>
        <begin position="1"/>
        <end position="27"/>
    </location>
</feature>
<dbReference type="SUPFAM" id="SSF51695">
    <property type="entry name" value="PLC-like phosphodiesterases"/>
    <property type="match status" value="1"/>
</dbReference>
<evidence type="ECO:0000256" key="1">
    <source>
        <dbReference type="SAM" id="SignalP"/>
    </source>
</evidence>
<dbReference type="InterPro" id="IPR030395">
    <property type="entry name" value="GP_PDE_dom"/>
</dbReference>
<dbReference type="PANTHER" id="PTHR46211">
    <property type="entry name" value="GLYCEROPHOSPHORYL DIESTER PHOSPHODIESTERASE"/>
    <property type="match status" value="1"/>
</dbReference>
<evidence type="ECO:0000313" key="3">
    <source>
        <dbReference type="EMBL" id="KAA1037589.1"/>
    </source>
</evidence>
<dbReference type="InterPro" id="IPR017946">
    <property type="entry name" value="PLC-like_Pdiesterase_TIM-brl"/>
</dbReference>
<comment type="caution">
    <text evidence="3">The sequence shown here is derived from an EMBL/GenBank/DDBJ whole genome shotgun (WGS) entry which is preliminary data.</text>
</comment>
<protein>
    <submittedName>
        <fullName evidence="3">Glycerophosphodiester phosphodiesterase</fullName>
    </submittedName>
</protein>
<dbReference type="Proteomes" id="UP000295735">
    <property type="component" value="Unassembled WGS sequence"/>
</dbReference>
<feature type="domain" description="GP-PDE" evidence="2">
    <location>
        <begin position="32"/>
        <end position="285"/>
    </location>
</feature>
<organism evidence="3 4">
    <name type="scientific">Macrococcus equipercicus</name>
    <dbReference type="NCBI Taxonomy" id="69967"/>
    <lineage>
        <taxon>Bacteria</taxon>
        <taxon>Bacillati</taxon>
        <taxon>Bacillota</taxon>
        <taxon>Bacilli</taxon>
        <taxon>Bacillales</taxon>
        <taxon>Staphylococcaceae</taxon>
        <taxon>Macrococcus</taxon>
    </lineage>
</organism>
<proteinExistence type="predicted"/>
<keyword evidence="4" id="KW-1185">Reference proteome</keyword>
<evidence type="ECO:0000259" key="2">
    <source>
        <dbReference type="PROSITE" id="PS51704"/>
    </source>
</evidence>
<feature type="chain" id="PRO_5046970147" evidence="1">
    <location>
        <begin position="28"/>
        <end position="288"/>
    </location>
</feature>
<reference evidence="3 4" key="1">
    <citation type="submission" date="2019-09" db="EMBL/GenBank/DDBJ databases">
        <authorList>
            <person name="Mazhar S."/>
            <person name="Altermann E."/>
            <person name="Hill C."/>
            <person name="Mcauliffe O."/>
        </authorList>
    </citation>
    <scope>NUCLEOTIDE SEQUENCE [LARGE SCALE GENOMIC DNA]</scope>
    <source>
        <strain evidence="3 4">ATCC 51831</strain>
    </source>
</reference>
<dbReference type="PROSITE" id="PS51704">
    <property type="entry name" value="GP_PDE"/>
    <property type="match status" value="1"/>
</dbReference>
<name>A0ABQ6R6W5_9STAP</name>
<sequence length="288" mass="32245">MMRMDMKKSIALLFSVLIVSPFLTSEAEVTKPLTIAHRGASYDAPEHTFASYDLAIKQQADVIEIDLQLTKDGEVVAFHDETLERTTDGAGLVRHKTLAELKTLDAGSWFNKKYPERAKAAYSHEKIRTLDEILARYAGRAKLNIEMKVPEKNKGMEQQVALSLQRHGMLTAENFSNRTVVVESFTPASLKKLKTLAPGLPLNQSIWKGDVRKLAQPELTTIKTYADSVSINYQDATAENVRQLKQAGLIVRSYTIDNERDMERLSTYGISGVYTNRPNVHVMITSDG</sequence>
<evidence type="ECO:0000313" key="4">
    <source>
        <dbReference type="Proteomes" id="UP000295735"/>
    </source>
</evidence>
<dbReference type="Gene3D" id="3.20.20.190">
    <property type="entry name" value="Phosphatidylinositol (PI) phosphodiesterase"/>
    <property type="match status" value="1"/>
</dbReference>
<dbReference type="PANTHER" id="PTHR46211:SF7">
    <property type="entry name" value="GLYCEROPHOSPHODIESTER PHOSPHODIESTERASE"/>
    <property type="match status" value="1"/>
</dbReference>
<gene>
    <name evidence="3" type="ORF">ERX35_009425</name>
</gene>
<dbReference type="EMBL" id="SCWC02000008">
    <property type="protein sequence ID" value="KAA1037589.1"/>
    <property type="molecule type" value="Genomic_DNA"/>
</dbReference>
<accession>A0ABQ6R6W5</accession>
<keyword evidence="1" id="KW-0732">Signal</keyword>
<dbReference type="CDD" id="cd08601">
    <property type="entry name" value="GDPD_SaGlpQ_like"/>
    <property type="match status" value="1"/>
</dbReference>